<sequence>MESIPSATDKAAGLLENLSLDSQTKTTGNPALATKDVYGDNGTFMYNQGYGYAPYGTYPSPNSSIPSMGYDTQLYGAQHYQYPSSFYPSSTSAGLFYPSNHSTHSQGHIASSDTTDKVPFSAGTSTRNPNNRVNAGSVNRSNGPASGAGFSSPLNTDPYKTNIWNGSSIWDT</sequence>
<feature type="compositionally biased region" description="Polar residues" evidence="1">
    <location>
        <begin position="122"/>
        <end position="144"/>
    </location>
</feature>
<name>A0A9Q0PTX4_SALVM</name>
<reference evidence="2" key="2">
    <citation type="journal article" date="2023" name="Int. J. Mol. Sci.">
        <title>De Novo Assembly and Annotation of 11 Diverse Shrub Willow (Salix) Genomes Reveals Novel Gene Organization in Sex-Linked Regions.</title>
        <authorList>
            <person name="Hyden B."/>
            <person name="Feng K."/>
            <person name="Yates T.B."/>
            <person name="Jawdy S."/>
            <person name="Cereghino C."/>
            <person name="Smart L.B."/>
            <person name="Muchero W."/>
        </authorList>
    </citation>
    <scope>NUCLEOTIDE SEQUENCE [LARGE SCALE GENOMIC DNA]</scope>
    <source>
        <tissue evidence="2">Shoot tip</tissue>
    </source>
</reference>
<dbReference type="AlphaFoldDB" id="A0A9Q0PTX4"/>
<feature type="region of interest" description="Disordered" evidence="1">
    <location>
        <begin position="98"/>
        <end position="153"/>
    </location>
</feature>
<evidence type="ECO:0000313" key="3">
    <source>
        <dbReference type="Proteomes" id="UP001151529"/>
    </source>
</evidence>
<gene>
    <name evidence="2" type="ORF">OIU85_004737</name>
</gene>
<dbReference type="Proteomes" id="UP001151529">
    <property type="component" value="Chromosome 13"/>
</dbReference>
<reference evidence="2" key="1">
    <citation type="submission" date="2022-11" db="EMBL/GenBank/DDBJ databases">
        <authorList>
            <person name="Hyden B.L."/>
            <person name="Feng K."/>
            <person name="Yates T."/>
            <person name="Jawdy S."/>
            <person name="Smart L.B."/>
            <person name="Muchero W."/>
        </authorList>
    </citation>
    <scope>NUCLEOTIDE SEQUENCE</scope>
    <source>
        <tissue evidence="2">Shoot tip</tissue>
    </source>
</reference>
<organism evidence="2 3">
    <name type="scientific">Salix viminalis</name>
    <name type="common">Common osier</name>
    <name type="synonym">Basket willow</name>
    <dbReference type="NCBI Taxonomy" id="40686"/>
    <lineage>
        <taxon>Eukaryota</taxon>
        <taxon>Viridiplantae</taxon>
        <taxon>Streptophyta</taxon>
        <taxon>Embryophyta</taxon>
        <taxon>Tracheophyta</taxon>
        <taxon>Spermatophyta</taxon>
        <taxon>Magnoliopsida</taxon>
        <taxon>eudicotyledons</taxon>
        <taxon>Gunneridae</taxon>
        <taxon>Pentapetalae</taxon>
        <taxon>rosids</taxon>
        <taxon>fabids</taxon>
        <taxon>Malpighiales</taxon>
        <taxon>Salicaceae</taxon>
        <taxon>Saliceae</taxon>
        <taxon>Salix</taxon>
    </lineage>
</organism>
<feature type="compositionally biased region" description="Polar residues" evidence="1">
    <location>
        <begin position="98"/>
        <end position="113"/>
    </location>
</feature>
<evidence type="ECO:0008006" key="4">
    <source>
        <dbReference type="Google" id="ProtNLM"/>
    </source>
</evidence>
<protein>
    <recommendedName>
        <fullName evidence="4">YTH domain-containing protein</fullName>
    </recommendedName>
</protein>
<keyword evidence="3" id="KW-1185">Reference proteome</keyword>
<accession>A0A9Q0PTX4</accession>
<dbReference type="OrthoDB" id="306690at2759"/>
<dbReference type="EMBL" id="JAPFFL010000011">
    <property type="protein sequence ID" value="KAJ6693974.1"/>
    <property type="molecule type" value="Genomic_DNA"/>
</dbReference>
<evidence type="ECO:0000256" key="1">
    <source>
        <dbReference type="SAM" id="MobiDB-lite"/>
    </source>
</evidence>
<proteinExistence type="predicted"/>
<evidence type="ECO:0000313" key="2">
    <source>
        <dbReference type="EMBL" id="KAJ6693974.1"/>
    </source>
</evidence>
<comment type="caution">
    <text evidence="2">The sequence shown here is derived from an EMBL/GenBank/DDBJ whole genome shotgun (WGS) entry which is preliminary data.</text>
</comment>